<evidence type="ECO:0000313" key="2">
    <source>
        <dbReference type="EMBL" id="CAD76152.1"/>
    </source>
</evidence>
<dbReference type="InParanoid" id="Q7ULW7"/>
<proteinExistence type="predicted"/>
<accession>Q7ULW7</accession>
<evidence type="ECO:0000256" key="1">
    <source>
        <dbReference type="SAM" id="MobiDB-lite"/>
    </source>
</evidence>
<protein>
    <submittedName>
        <fullName evidence="2">Uncharacterized protein</fullName>
    </submittedName>
</protein>
<feature type="compositionally biased region" description="Basic and acidic residues" evidence="1">
    <location>
        <begin position="26"/>
        <end position="36"/>
    </location>
</feature>
<feature type="compositionally biased region" description="Polar residues" evidence="1">
    <location>
        <begin position="1"/>
        <end position="10"/>
    </location>
</feature>
<feature type="region of interest" description="Disordered" evidence="1">
    <location>
        <begin position="1"/>
        <end position="36"/>
    </location>
</feature>
<evidence type="ECO:0000313" key="3">
    <source>
        <dbReference type="Proteomes" id="UP000001025"/>
    </source>
</evidence>
<dbReference type="HOGENOM" id="CLU_2571519_0_0_0"/>
<dbReference type="EMBL" id="BX294149">
    <property type="protein sequence ID" value="CAD76152.1"/>
    <property type="molecule type" value="Genomic_DNA"/>
</dbReference>
<name>Q7ULW7_RHOBA</name>
<keyword evidence="3" id="KW-1185">Reference proteome</keyword>
<dbReference type="STRING" id="243090.RB9233"/>
<gene>
    <name evidence="2" type="ordered locus">RB9233</name>
</gene>
<reference evidence="2 3" key="1">
    <citation type="journal article" date="2003" name="Proc. Natl. Acad. Sci. U.S.A.">
        <title>Complete genome sequence of the marine planctomycete Pirellula sp. strain 1.</title>
        <authorList>
            <person name="Gloeckner F.O."/>
            <person name="Kube M."/>
            <person name="Bauer M."/>
            <person name="Teeling H."/>
            <person name="Lombardot T."/>
            <person name="Ludwig W."/>
            <person name="Gade D."/>
            <person name="Beck A."/>
            <person name="Borzym K."/>
            <person name="Heitmann K."/>
            <person name="Rabus R."/>
            <person name="Schlesner H."/>
            <person name="Amann R."/>
            <person name="Reinhardt R."/>
        </authorList>
    </citation>
    <scope>NUCLEOTIDE SEQUENCE [LARGE SCALE GENOMIC DNA]</scope>
    <source>
        <strain evidence="3">DSM 10527 / NCIMB 13988 / SH1</strain>
    </source>
</reference>
<dbReference type="Proteomes" id="UP000001025">
    <property type="component" value="Chromosome"/>
</dbReference>
<dbReference type="KEGG" id="rba:RB9233"/>
<dbReference type="EnsemblBacteria" id="CAD76152">
    <property type="protein sequence ID" value="CAD76152"/>
    <property type="gene ID" value="RB9233"/>
</dbReference>
<dbReference type="AlphaFoldDB" id="Q7ULW7"/>
<organism evidence="2 3">
    <name type="scientific">Rhodopirellula baltica (strain DSM 10527 / NCIMB 13988 / SH1)</name>
    <dbReference type="NCBI Taxonomy" id="243090"/>
    <lineage>
        <taxon>Bacteria</taxon>
        <taxon>Pseudomonadati</taxon>
        <taxon>Planctomycetota</taxon>
        <taxon>Planctomycetia</taxon>
        <taxon>Pirellulales</taxon>
        <taxon>Pirellulaceae</taxon>
        <taxon>Rhodopirellula</taxon>
    </lineage>
</organism>
<sequence length="81" mass="9106">MFRSTLSRRNTLGPCSVISTTPQHSETGHLDQGTRDGPFHIVSRAFLKLMSSWLRIDKTAKPTLLLRWDSPTIRVATNPSD</sequence>